<dbReference type="Proteomes" id="UP000729357">
    <property type="component" value="Unassembled WGS sequence"/>
</dbReference>
<dbReference type="InterPro" id="IPR015424">
    <property type="entry name" value="PyrdxlP-dep_Trfase"/>
</dbReference>
<dbReference type="PANTHER" id="PTHR43586">
    <property type="entry name" value="CYSTEINE DESULFURASE"/>
    <property type="match status" value="1"/>
</dbReference>
<feature type="non-terminal residue" evidence="3">
    <location>
        <position position="421"/>
    </location>
</feature>
<evidence type="ECO:0000259" key="2">
    <source>
        <dbReference type="Pfam" id="PF00266"/>
    </source>
</evidence>
<sequence>MGLIGQASLLGKEIDPQVCYRKTIAQDEGEYFPEEEHARLRDLVPVAARSDVTFLNAGYMPPTNARVRVALEDFLHQASTYPNPKPLWQETTAESRTKLADFLNVPVHSIAFTRDTTEGLNLFQRSLKFNTGDNVVLLDVEHPNHAYGWLGLEESGLEVRFVPTENTFFANAATFEPYVDEKTVAIGISSVMFHSGQRNDVQDIATHFRPRGIHILADITQHIGAARIDLGAWNVSAAAFSTHKALGCPTGLGALYINPDVIPTLKSAPPVVGAGSIANLSADLVAKSDVVYHSTAQRYEHLNLSLIGTAALKAALSFVVDEMGIGRIERHLQALGRDLAHKIERLGLQLVGSRKPSEHAPHVYVLPLLHPDWKTHFVKEQVVVSHYRCGIRVSFGFYNNTSDVDHLVSVVAKGLAAGIPK</sequence>
<reference evidence="3" key="2">
    <citation type="submission" date="2021-08" db="EMBL/GenBank/DDBJ databases">
        <authorList>
            <person name="Gostincar C."/>
            <person name="Sun X."/>
            <person name="Song Z."/>
            <person name="Gunde-Cimerman N."/>
        </authorList>
    </citation>
    <scope>NUCLEOTIDE SEQUENCE</scope>
    <source>
        <strain evidence="3">EXF-9298</strain>
    </source>
</reference>
<dbReference type="InterPro" id="IPR015422">
    <property type="entry name" value="PyrdxlP-dep_Trfase_small"/>
</dbReference>
<proteinExistence type="predicted"/>
<evidence type="ECO:0000313" key="4">
    <source>
        <dbReference type="Proteomes" id="UP000729357"/>
    </source>
</evidence>
<dbReference type="Gene3D" id="3.40.640.10">
    <property type="entry name" value="Type I PLP-dependent aspartate aminotransferase-like (Major domain)"/>
    <property type="match status" value="1"/>
</dbReference>
<dbReference type="EMBL" id="JAHFXS010000614">
    <property type="protein sequence ID" value="KAG9983303.1"/>
    <property type="molecule type" value="Genomic_DNA"/>
</dbReference>
<accession>A0A9P8FX46</accession>
<dbReference type="InterPro" id="IPR000192">
    <property type="entry name" value="Aminotrans_V_dom"/>
</dbReference>
<evidence type="ECO:0000256" key="1">
    <source>
        <dbReference type="ARBA" id="ARBA00022898"/>
    </source>
</evidence>
<reference evidence="3" key="1">
    <citation type="journal article" date="2021" name="J Fungi (Basel)">
        <title>Virulence traits and population genomics of the black yeast Aureobasidium melanogenum.</title>
        <authorList>
            <person name="Cernosa A."/>
            <person name="Sun X."/>
            <person name="Gostincar C."/>
            <person name="Fang C."/>
            <person name="Gunde-Cimerman N."/>
            <person name="Song Z."/>
        </authorList>
    </citation>
    <scope>NUCLEOTIDE SEQUENCE</scope>
    <source>
        <strain evidence="3">EXF-9298</strain>
    </source>
</reference>
<dbReference type="AlphaFoldDB" id="A0A9P8FX46"/>
<name>A0A9P8FX46_AURME</name>
<keyword evidence="4" id="KW-1185">Reference proteome</keyword>
<feature type="domain" description="Aminotransferase class V" evidence="2">
    <location>
        <begin position="91"/>
        <end position="407"/>
    </location>
</feature>
<dbReference type="InterPro" id="IPR015421">
    <property type="entry name" value="PyrdxlP-dep_Trfase_major"/>
</dbReference>
<dbReference type="Pfam" id="PF00266">
    <property type="entry name" value="Aminotran_5"/>
    <property type="match status" value="1"/>
</dbReference>
<organism evidence="3 4">
    <name type="scientific">Aureobasidium melanogenum</name>
    <name type="common">Aureobasidium pullulans var. melanogenum</name>
    <dbReference type="NCBI Taxonomy" id="46634"/>
    <lineage>
        <taxon>Eukaryota</taxon>
        <taxon>Fungi</taxon>
        <taxon>Dikarya</taxon>
        <taxon>Ascomycota</taxon>
        <taxon>Pezizomycotina</taxon>
        <taxon>Dothideomycetes</taxon>
        <taxon>Dothideomycetidae</taxon>
        <taxon>Dothideales</taxon>
        <taxon>Saccotheciaceae</taxon>
        <taxon>Aureobasidium</taxon>
    </lineage>
</organism>
<dbReference type="PANTHER" id="PTHR43586:SF8">
    <property type="entry name" value="CYSTEINE DESULFURASE 1, CHLOROPLASTIC"/>
    <property type="match status" value="1"/>
</dbReference>
<dbReference type="Gene3D" id="3.90.1150.10">
    <property type="entry name" value="Aspartate Aminotransferase, domain 1"/>
    <property type="match status" value="1"/>
</dbReference>
<evidence type="ECO:0000313" key="3">
    <source>
        <dbReference type="EMBL" id="KAG9983303.1"/>
    </source>
</evidence>
<gene>
    <name evidence="3" type="ORF">KCU98_g6191</name>
</gene>
<comment type="caution">
    <text evidence="3">The sequence shown here is derived from an EMBL/GenBank/DDBJ whole genome shotgun (WGS) entry which is preliminary data.</text>
</comment>
<keyword evidence="1" id="KW-0663">Pyridoxal phosphate</keyword>
<dbReference type="SUPFAM" id="SSF53383">
    <property type="entry name" value="PLP-dependent transferases"/>
    <property type="match status" value="1"/>
</dbReference>
<protein>
    <recommendedName>
        <fullName evidence="2">Aminotransferase class V domain-containing protein</fullName>
    </recommendedName>
</protein>